<keyword evidence="4" id="KW-0812">Transmembrane</keyword>
<feature type="transmembrane region" description="Helical" evidence="4">
    <location>
        <begin position="33"/>
        <end position="53"/>
    </location>
</feature>
<keyword evidence="2 4" id="KW-0472">Membrane</keyword>
<dbReference type="OrthoDB" id="3536396at2"/>
<evidence type="ECO:0000256" key="1">
    <source>
        <dbReference type="ARBA" id="ARBA00004370"/>
    </source>
</evidence>
<comment type="caution">
    <text evidence="5">The sequence shown here is derived from an EMBL/GenBank/DDBJ whole genome shotgun (WGS) entry which is preliminary data.</text>
</comment>
<accession>A0A124E7U0</accession>
<evidence type="ECO:0000256" key="4">
    <source>
        <dbReference type="SAM" id="Phobius"/>
    </source>
</evidence>
<dbReference type="OMA" id="TVSADWG"/>
<dbReference type="PANTHER" id="PTHR37042:SF4">
    <property type="entry name" value="OUTER MEMBRANE PROTEIN RV1973"/>
    <property type="match status" value="1"/>
</dbReference>
<dbReference type="EMBL" id="BCTB01000003">
    <property type="protein sequence ID" value="GAT13614.1"/>
    <property type="molecule type" value="Genomic_DNA"/>
</dbReference>
<dbReference type="RefSeq" id="WP_003928075.1">
    <property type="nucleotide sequence ID" value="NZ_BCTB01000003.1"/>
</dbReference>
<dbReference type="GO" id="GO:0016020">
    <property type="term" value="C:membrane"/>
    <property type="evidence" value="ECO:0007669"/>
    <property type="project" value="UniProtKB-SubCell"/>
</dbReference>
<reference evidence="6" key="2">
    <citation type="submission" date="2016-02" db="EMBL/GenBank/DDBJ databases">
        <title>Draft genome sequence of five rapidly growing Mycobacterium species.</title>
        <authorList>
            <person name="Katahira K."/>
            <person name="Gotou Y."/>
            <person name="Iida K."/>
            <person name="Ogura Y."/>
            <person name="Hayashi T."/>
        </authorList>
    </citation>
    <scope>NUCLEOTIDE SEQUENCE [LARGE SCALE GENOMIC DNA]</scope>
    <source>
        <strain evidence="6">JCM6362</strain>
    </source>
</reference>
<dbReference type="PANTHER" id="PTHR37042">
    <property type="entry name" value="OUTER MEMBRANE PROTEIN RV1973"/>
    <property type="match status" value="1"/>
</dbReference>
<sequence>MTATTGIEGSETTGPAEADTVAGDTSGRSWLRIVTHAVLPALIVVSALGAGYLKWMDGTADAVDRARVESVQAATDITIAMLSYQPDTVEEDLGAARDRMTGEFRDSYTSLTNDVVIPGAREKRISTVATVPAAASVQASTDHAVVVVFVNQATTVGDDVPTDTASTVRVTLEKVDDQWLMSGFEPI</sequence>
<evidence type="ECO:0000256" key="3">
    <source>
        <dbReference type="SAM" id="MobiDB-lite"/>
    </source>
</evidence>
<dbReference type="STRING" id="1797.RMCT_0585"/>
<proteinExistence type="predicted"/>
<comment type="subcellular location">
    <subcellularLocation>
        <location evidence="1">Membrane</location>
    </subcellularLocation>
</comment>
<gene>
    <name evidence="5" type="ORF">RMCT_0585</name>
</gene>
<evidence type="ECO:0000313" key="6">
    <source>
        <dbReference type="Proteomes" id="UP000069654"/>
    </source>
</evidence>
<protein>
    <submittedName>
        <fullName evidence="5">Mce associated membrane protein</fullName>
    </submittedName>
</protein>
<feature type="compositionally biased region" description="Polar residues" evidence="3">
    <location>
        <begin position="1"/>
        <end position="13"/>
    </location>
</feature>
<feature type="region of interest" description="Disordered" evidence="3">
    <location>
        <begin position="1"/>
        <end position="22"/>
    </location>
</feature>
<evidence type="ECO:0000313" key="5">
    <source>
        <dbReference type="EMBL" id="GAT13614.1"/>
    </source>
</evidence>
<name>A0A124E7U0_MYCTH</name>
<evidence type="ECO:0000256" key="2">
    <source>
        <dbReference type="ARBA" id="ARBA00023136"/>
    </source>
</evidence>
<keyword evidence="4" id="KW-1133">Transmembrane helix</keyword>
<reference evidence="5 6" key="1">
    <citation type="journal article" date="2016" name="Genome Announc.">
        <title>Draft Genome Sequences of Five Rapidly Growing Mycobacterium Species, M. thermoresistibile, M. fortuitum subsp. acetamidolyticum, M. canariasense, M. brisbanense, and M. novocastrense.</title>
        <authorList>
            <person name="Katahira K."/>
            <person name="Ogura Y."/>
            <person name="Gotoh Y."/>
            <person name="Hayashi T."/>
        </authorList>
    </citation>
    <scope>NUCLEOTIDE SEQUENCE [LARGE SCALE GENOMIC DNA]</scope>
    <source>
        <strain evidence="5 6">JCM6362</strain>
    </source>
</reference>
<dbReference type="Proteomes" id="UP000069654">
    <property type="component" value="Unassembled WGS sequence"/>
</dbReference>
<organism evidence="5 6">
    <name type="scientific">Mycolicibacterium thermoresistibile</name>
    <name type="common">Mycobacterium thermoresistibile</name>
    <dbReference type="NCBI Taxonomy" id="1797"/>
    <lineage>
        <taxon>Bacteria</taxon>
        <taxon>Bacillati</taxon>
        <taxon>Actinomycetota</taxon>
        <taxon>Actinomycetes</taxon>
        <taxon>Mycobacteriales</taxon>
        <taxon>Mycobacteriaceae</taxon>
        <taxon>Mycolicibacterium</taxon>
    </lineage>
</organism>
<dbReference type="AlphaFoldDB" id="A0A124E7U0"/>